<keyword evidence="2" id="KW-0812">Transmembrane</keyword>
<accession>A0ABR1YHK7</accession>
<feature type="region of interest" description="Disordered" evidence="1">
    <location>
        <begin position="229"/>
        <end position="252"/>
    </location>
</feature>
<gene>
    <name evidence="3" type="ORF">HDK90DRAFT_353933</name>
</gene>
<sequence length="290" mass="31866">MAVCVCVCVCVCHREMWQSQATHPIRVAKHTFLRSPAMQPFSCLPFVSVVVVVVVVVVAVPRPRLNETKSTQKKTQSSGTSRPTGEKGETWEMGEEGVGGGGGWHNDCLTGLEKSNWEGRVWGHGKRRRKPKRGEVVEQQTGEGWSGRRPTRVVRLSKRLSIHRDGCAATCSRPPPVDRAAVVPRPIHPSARPPRERIPCLSAPPVLERPRHAQHQSINPIHPPHRFAACLPPSAPTLQSKPNGQNGQQDADAVSLPLSGHLLSFRRTHARTRLACLSLSTDLLSDRATD</sequence>
<evidence type="ECO:0008006" key="5">
    <source>
        <dbReference type="Google" id="ProtNLM"/>
    </source>
</evidence>
<evidence type="ECO:0000313" key="3">
    <source>
        <dbReference type="EMBL" id="KAK8229330.1"/>
    </source>
</evidence>
<feature type="region of interest" description="Disordered" evidence="1">
    <location>
        <begin position="67"/>
        <end position="105"/>
    </location>
</feature>
<evidence type="ECO:0000313" key="4">
    <source>
        <dbReference type="Proteomes" id="UP001492380"/>
    </source>
</evidence>
<dbReference type="Proteomes" id="UP001492380">
    <property type="component" value="Unassembled WGS sequence"/>
</dbReference>
<organism evidence="3 4">
    <name type="scientific">Phyllosticta capitalensis</name>
    <dbReference type="NCBI Taxonomy" id="121624"/>
    <lineage>
        <taxon>Eukaryota</taxon>
        <taxon>Fungi</taxon>
        <taxon>Dikarya</taxon>
        <taxon>Ascomycota</taxon>
        <taxon>Pezizomycotina</taxon>
        <taxon>Dothideomycetes</taxon>
        <taxon>Dothideomycetes incertae sedis</taxon>
        <taxon>Botryosphaeriales</taxon>
        <taxon>Phyllostictaceae</taxon>
        <taxon>Phyllosticta</taxon>
    </lineage>
</organism>
<proteinExistence type="predicted"/>
<keyword evidence="2" id="KW-1133">Transmembrane helix</keyword>
<keyword evidence="4" id="KW-1185">Reference proteome</keyword>
<evidence type="ECO:0000256" key="2">
    <source>
        <dbReference type="SAM" id="Phobius"/>
    </source>
</evidence>
<protein>
    <recommendedName>
        <fullName evidence="5">Secreted protein</fullName>
    </recommendedName>
</protein>
<reference evidence="3 4" key="1">
    <citation type="submission" date="2024-04" db="EMBL/GenBank/DDBJ databases">
        <title>Phyllosticta paracitricarpa is synonymous to the EU quarantine fungus P. citricarpa based on phylogenomic analyses.</title>
        <authorList>
            <consortium name="Lawrence Berkeley National Laboratory"/>
            <person name="Van Ingen-Buijs V.A."/>
            <person name="Van Westerhoven A.C."/>
            <person name="Haridas S."/>
            <person name="Skiadas P."/>
            <person name="Martin F."/>
            <person name="Groenewald J.Z."/>
            <person name="Crous P.W."/>
            <person name="Seidl M.F."/>
        </authorList>
    </citation>
    <scope>NUCLEOTIDE SEQUENCE [LARGE SCALE GENOMIC DNA]</scope>
    <source>
        <strain evidence="3 4">CBS 123374</strain>
    </source>
</reference>
<feature type="compositionally biased region" description="Basic residues" evidence="1">
    <location>
        <begin position="123"/>
        <end position="132"/>
    </location>
</feature>
<feature type="region of interest" description="Disordered" evidence="1">
    <location>
        <begin position="123"/>
        <end position="148"/>
    </location>
</feature>
<feature type="transmembrane region" description="Helical" evidence="2">
    <location>
        <begin position="37"/>
        <end position="60"/>
    </location>
</feature>
<feature type="compositionally biased region" description="Polar residues" evidence="1">
    <location>
        <begin position="236"/>
        <end position="249"/>
    </location>
</feature>
<evidence type="ECO:0000256" key="1">
    <source>
        <dbReference type="SAM" id="MobiDB-lite"/>
    </source>
</evidence>
<comment type="caution">
    <text evidence="3">The sequence shown here is derived from an EMBL/GenBank/DDBJ whole genome shotgun (WGS) entry which is preliminary data.</text>
</comment>
<keyword evidence="2" id="KW-0472">Membrane</keyword>
<name>A0ABR1YHK7_9PEZI</name>
<dbReference type="EMBL" id="JBBWRZ010000009">
    <property type="protein sequence ID" value="KAK8229330.1"/>
    <property type="molecule type" value="Genomic_DNA"/>
</dbReference>